<keyword evidence="2" id="KW-1185">Reference proteome</keyword>
<dbReference type="PANTHER" id="PTHR33215">
    <property type="entry name" value="PROTEIN DISTAL ANTENNA"/>
    <property type="match status" value="1"/>
</dbReference>
<dbReference type="GO" id="GO:0003677">
    <property type="term" value="F:DNA binding"/>
    <property type="evidence" value="ECO:0007669"/>
    <property type="project" value="InterPro"/>
</dbReference>
<name>A0A1B7LVR1_9MICC</name>
<dbReference type="Gene3D" id="1.10.10.60">
    <property type="entry name" value="Homeodomain-like"/>
    <property type="match status" value="1"/>
</dbReference>
<dbReference type="AlphaFoldDB" id="A0A1B7LVR1"/>
<dbReference type="EMBL" id="LXEY01000077">
    <property type="protein sequence ID" value="OAV57276.1"/>
    <property type="molecule type" value="Genomic_DNA"/>
</dbReference>
<dbReference type="InterPro" id="IPR002514">
    <property type="entry name" value="Transposase_8"/>
</dbReference>
<dbReference type="PANTHER" id="PTHR33215:SF13">
    <property type="entry name" value="PROTEIN DISTAL ANTENNA"/>
    <property type="match status" value="1"/>
</dbReference>
<accession>A0A1B7LVR1</accession>
<evidence type="ECO:0000313" key="1">
    <source>
        <dbReference type="EMBL" id="OAV57276.1"/>
    </source>
</evidence>
<dbReference type="GO" id="GO:0006313">
    <property type="term" value="P:DNA transposition"/>
    <property type="evidence" value="ECO:0007669"/>
    <property type="project" value="InterPro"/>
</dbReference>
<comment type="caution">
    <text evidence="1">The sequence shown here is derived from an EMBL/GenBank/DDBJ whole genome shotgun (WGS) entry which is preliminary data.</text>
</comment>
<dbReference type="GO" id="GO:0004803">
    <property type="term" value="F:transposase activity"/>
    <property type="evidence" value="ECO:0007669"/>
    <property type="project" value="InterPro"/>
</dbReference>
<evidence type="ECO:0000313" key="2">
    <source>
        <dbReference type="Proteomes" id="UP000078292"/>
    </source>
</evidence>
<dbReference type="OrthoDB" id="52928at2"/>
<dbReference type="InterPro" id="IPR051839">
    <property type="entry name" value="RD_transcriptional_regulator"/>
</dbReference>
<dbReference type="Pfam" id="PF01527">
    <property type="entry name" value="HTH_Tnp_1"/>
    <property type="match status" value="1"/>
</dbReference>
<reference evidence="1 2" key="1">
    <citation type="submission" date="2016-04" db="EMBL/GenBank/DDBJ databases">
        <title>First whole genome shotgun sequence of the bacterium Enteractinococcus sp. strain UASWS1574.</title>
        <authorList>
            <person name="Crovadore J."/>
            <person name="Chablais R."/>
            <person name="Lefort F."/>
        </authorList>
    </citation>
    <scope>NUCLEOTIDE SEQUENCE [LARGE SCALE GENOMIC DNA]</scope>
    <source>
        <strain evidence="1 2">UASWS1574</strain>
    </source>
</reference>
<organism evidence="1 2">
    <name type="scientific">Enteractinococcus helveticum</name>
    <dbReference type="NCBI Taxonomy" id="1837282"/>
    <lineage>
        <taxon>Bacteria</taxon>
        <taxon>Bacillati</taxon>
        <taxon>Actinomycetota</taxon>
        <taxon>Actinomycetes</taxon>
        <taxon>Micrococcales</taxon>
        <taxon>Micrococcaceae</taxon>
    </lineage>
</organism>
<protein>
    <submittedName>
        <fullName evidence="1">Transposase</fullName>
    </submittedName>
</protein>
<gene>
    <name evidence="1" type="ORF">A6F49_00255</name>
</gene>
<dbReference type="InterPro" id="IPR009057">
    <property type="entry name" value="Homeodomain-like_sf"/>
</dbReference>
<dbReference type="RefSeq" id="WP_043055285.1">
    <property type="nucleotide sequence ID" value="NZ_LXEY01000077.1"/>
</dbReference>
<dbReference type="STRING" id="1837282.A6F49_00255"/>
<dbReference type="SUPFAM" id="SSF46689">
    <property type="entry name" value="Homeodomain-like"/>
    <property type="match status" value="1"/>
</dbReference>
<dbReference type="Proteomes" id="UP000078292">
    <property type="component" value="Unassembled WGS sequence"/>
</dbReference>
<sequence>MTERKKYTAEFKQRAVDLVIDSGRPIAQVSVDIGVKEGTLGNWVRKYRQDHPEEFAGDAPESVAYAEHQRVLKENAKLKQEVEFLSKVSAFFASKQQS</sequence>
<proteinExistence type="predicted"/>